<dbReference type="InterPro" id="IPR002941">
    <property type="entry name" value="DNA_methylase_N4/N6"/>
</dbReference>
<dbReference type="GO" id="GO:0008170">
    <property type="term" value="F:N-methyltransferase activity"/>
    <property type="evidence" value="ECO:0007669"/>
    <property type="project" value="InterPro"/>
</dbReference>
<dbReference type="Proteomes" id="UP000070483">
    <property type="component" value="Unassembled WGS sequence"/>
</dbReference>
<dbReference type="InterPro" id="IPR029063">
    <property type="entry name" value="SAM-dependent_MTases_sf"/>
</dbReference>
<keyword evidence="4" id="KW-0949">S-adenosyl-L-methionine</keyword>
<evidence type="ECO:0000256" key="4">
    <source>
        <dbReference type="ARBA" id="ARBA00022691"/>
    </source>
</evidence>
<dbReference type="Gene3D" id="3.40.50.150">
    <property type="entry name" value="Vaccinia Virus protein VP39"/>
    <property type="match status" value="1"/>
</dbReference>
<evidence type="ECO:0000256" key="1">
    <source>
        <dbReference type="ARBA" id="ARBA00006594"/>
    </source>
</evidence>
<dbReference type="InterPro" id="IPR002295">
    <property type="entry name" value="N4/N6-MTase_EcoPI_Mod-like"/>
</dbReference>
<keyword evidence="7" id="KW-1185">Reference proteome</keyword>
<dbReference type="GO" id="GO:0003677">
    <property type="term" value="F:DNA binding"/>
    <property type="evidence" value="ECO:0007669"/>
    <property type="project" value="InterPro"/>
</dbReference>
<feature type="domain" description="DNA methylase N-4/N-6" evidence="5">
    <location>
        <begin position="59"/>
        <end position="353"/>
    </location>
</feature>
<dbReference type="SUPFAM" id="SSF53335">
    <property type="entry name" value="S-adenosyl-L-methionine-dependent methyltransferases"/>
    <property type="match status" value="1"/>
</dbReference>
<comment type="similarity">
    <text evidence="1">Belongs to the N(4)/N(6)-methyltransferase family.</text>
</comment>
<dbReference type="PRINTS" id="PR00506">
    <property type="entry name" value="D21N6MTFRASE"/>
</dbReference>
<gene>
    <name evidence="6" type="ORF">HMPREF3180_01537</name>
</gene>
<dbReference type="InterPro" id="IPR002052">
    <property type="entry name" value="DNA_methylase_N6_adenine_CS"/>
</dbReference>
<dbReference type="EMBL" id="LSDD01000108">
    <property type="protein sequence ID" value="KXB63590.1"/>
    <property type="molecule type" value="Genomic_DNA"/>
</dbReference>
<dbReference type="RefSeq" id="WP_060918188.1">
    <property type="nucleotide sequence ID" value="NZ_KQ960087.1"/>
</dbReference>
<evidence type="ECO:0000259" key="5">
    <source>
        <dbReference type="Pfam" id="PF01555"/>
    </source>
</evidence>
<proteinExistence type="inferred from homology"/>
<evidence type="ECO:0000313" key="7">
    <source>
        <dbReference type="Proteomes" id="UP000070483"/>
    </source>
</evidence>
<dbReference type="CDD" id="cd02440">
    <property type="entry name" value="AdoMet_MTases"/>
    <property type="match status" value="1"/>
</dbReference>
<dbReference type="PROSITE" id="PS00092">
    <property type="entry name" value="N6_MTASE"/>
    <property type="match status" value="1"/>
</dbReference>
<accession>A0A134A802</accession>
<evidence type="ECO:0000313" key="6">
    <source>
        <dbReference type="EMBL" id="KXB63590.1"/>
    </source>
</evidence>
<protein>
    <submittedName>
        <fullName evidence="6">DNA (Cytosine-5-)-methyltransferase</fullName>
    </submittedName>
</protein>
<keyword evidence="3 6" id="KW-0808">Transferase</keyword>
<dbReference type="STRING" id="157687.HMPREF3180_01537"/>
<sequence>MELTYRNKKKEKEILEIINKKYKEVENNKLSFITENSFYINEDNFYAMIKLLKNYKNKIDLIYIDPPYNTNLNFSYDEEKVSTISQTESGVIAYSDKMNLESYFEFMRERLILISQLLSDKGTLYIHIDDKIGHYIKILLDEIFGRKNFINSIARIKSNPKNFARKAFGNQKDVIYIYAKKNKNNIFNEIRSELTEEEKIKNFPKVDEKGRRYNTVPCHALGETKNGNTGKMWKGIFPPKGRHWRYSVEELEKLDERGEIEWSQNNNPRIKKYLTEHKGKKIQDVWLNYKDPQYPVYPTEKNREMLEMIVLQSSNKDSIILDCFCGSGSFLKAGLKYGRKVIGIDKSEISLKVVKESEELKNIDIIENNSNDENFNQIKLKQDLQELKLFKI</sequence>
<evidence type="ECO:0000256" key="2">
    <source>
        <dbReference type="ARBA" id="ARBA00022603"/>
    </source>
</evidence>
<dbReference type="OrthoDB" id="9773571at2"/>
<keyword evidence="2 6" id="KW-0489">Methyltransferase</keyword>
<organism evidence="6 7">
    <name type="scientific">Leptotrichia wadei</name>
    <dbReference type="NCBI Taxonomy" id="157687"/>
    <lineage>
        <taxon>Bacteria</taxon>
        <taxon>Fusobacteriati</taxon>
        <taxon>Fusobacteriota</taxon>
        <taxon>Fusobacteriia</taxon>
        <taxon>Fusobacteriales</taxon>
        <taxon>Leptotrichiaceae</taxon>
        <taxon>Leptotrichia</taxon>
    </lineage>
</organism>
<dbReference type="PATRIC" id="fig|157687.3.peg.1530"/>
<reference evidence="7" key="1">
    <citation type="submission" date="2016-01" db="EMBL/GenBank/DDBJ databases">
        <authorList>
            <person name="Mitreva M."/>
            <person name="Pepin K.H."/>
            <person name="Mihindukulasuriya K.A."/>
            <person name="Fulton R."/>
            <person name="Fronick C."/>
            <person name="O'Laughlin M."/>
            <person name="Miner T."/>
            <person name="Herter B."/>
            <person name="Rosa B.A."/>
            <person name="Cordes M."/>
            <person name="Tomlinson C."/>
            <person name="Wollam A."/>
            <person name="Palsikar V.B."/>
            <person name="Mardis E.R."/>
            <person name="Wilson R.K."/>
        </authorList>
    </citation>
    <scope>NUCLEOTIDE SEQUENCE [LARGE SCALE GENOMIC DNA]</scope>
    <source>
        <strain evidence="7">KA00185</strain>
    </source>
</reference>
<evidence type="ECO:0000256" key="3">
    <source>
        <dbReference type="ARBA" id="ARBA00022679"/>
    </source>
</evidence>
<dbReference type="AlphaFoldDB" id="A0A134A802"/>
<dbReference type="Pfam" id="PF01555">
    <property type="entry name" value="N6_N4_Mtase"/>
    <property type="match status" value="1"/>
</dbReference>
<dbReference type="GO" id="GO:0032259">
    <property type="term" value="P:methylation"/>
    <property type="evidence" value="ECO:0007669"/>
    <property type="project" value="UniProtKB-KW"/>
</dbReference>
<comment type="caution">
    <text evidence="6">The sequence shown here is derived from an EMBL/GenBank/DDBJ whole genome shotgun (WGS) entry which is preliminary data.</text>
</comment>
<name>A0A134A802_9FUSO</name>